<comment type="caution">
    <text evidence="2">The sequence shown here is derived from an EMBL/GenBank/DDBJ whole genome shotgun (WGS) entry which is preliminary data.</text>
</comment>
<organism evidence="2 3">
    <name type="scientific">Pseudobutyrivibrio ruminis</name>
    <dbReference type="NCBI Taxonomy" id="46206"/>
    <lineage>
        <taxon>Bacteria</taxon>
        <taxon>Bacillati</taxon>
        <taxon>Bacillota</taxon>
        <taxon>Clostridia</taxon>
        <taxon>Lachnospirales</taxon>
        <taxon>Lachnospiraceae</taxon>
        <taxon>Pseudobutyrivibrio</taxon>
    </lineage>
</organism>
<feature type="domain" description="HTH cro/C1-type" evidence="1">
    <location>
        <begin position="14"/>
        <end position="66"/>
    </location>
</feature>
<dbReference type="PROSITE" id="PS50943">
    <property type="entry name" value="HTH_CROC1"/>
    <property type="match status" value="1"/>
</dbReference>
<evidence type="ECO:0000313" key="2">
    <source>
        <dbReference type="EMBL" id="MBE5920226.1"/>
    </source>
</evidence>
<reference evidence="2" key="1">
    <citation type="submission" date="2019-04" db="EMBL/GenBank/DDBJ databases">
        <title>Evolution of Biomass-Degrading Anaerobic Consortia Revealed by Metagenomics.</title>
        <authorList>
            <person name="Peng X."/>
        </authorList>
    </citation>
    <scope>NUCLEOTIDE SEQUENCE</scope>
    <source>
        <strain evidence="2">SIG311</strain>
    </source>
</reference>
<protein>
    <submittedName>
        <fullName evidence="2">Helix-turn-helix transcriptional regulator</fullName>
    </submittedName>
</protein>
<proteinExistence type="predicted"/>
<dbReference type="CDD" id="cd00093">
    <property type="entry name" value="HTH_XRE"/>
    <property type="match status" value="1"/>
</dbReference>
<dbReference type="Pfam" id="PF01381">
    <property type="entry name" value="HTH_3"/>
    <property type="match status" value="1"/>
</dbReference>
<dbReference type="SMART" id="SM00530">
    <property type="entry name" value="HTH_XRE"/>
    <property type="match status" value="1"/>
</dbReference>
<gene>
    <name evidence="2" type="ORF">E7272_10335</name>
</gene>
<dbReference type="GO" id="GO:0003677">
    <property type="term" value="F:DNA binding"/>
    <property type="evidence" value="ECO:0007669"/>
    <property type="project" value="InterPro"/>
</dbReference>
<dbReference type="Gene3D" id="1.10.260.40">
    <property type="entry name" value="lambda repressor-like DNA-binding domains"/>
    <property type="match status" value="1"/>
</dbReference>
<sequence length="434" mass="49609">MRGKTVSINDNIFKIMKDKGLTQKEFSRLSGIPESTISDWKNHGKIPGSDKLGLICRTLGVDLHSLFVDDMGVETDTDGVQPLSADERQLIFTYRSIPEYRKKAVLTYFEYLKDTPLSDSQENIKKTANTVAKKEEKDVDIDFLQKKILARKLRKLARLDRIKLDENEHKQGLNLHLFKYLDYLGIEKLDYIKDYLSHIQPFMLTEIKSQEKFDNAICVLDGGYRIAIYIKVDATKGEEVIVSFHENHKNGVARATRQSKNTTSVYVFADGVGSHVVGTDSYTIDLFLTRGIKTIHIIVAAYRYDEDGFLVRLADIDREITNMANQYLEDIYTSDIDFSTIDKFSSMYQLSFTSFGQDNLSNISILIDSLLIQQTQMGRQIADAAICIYCNSISLLDCDKKELIDTLKERFAVNSSRFIPLIMERVEMNLLTVE</sequence>
<dbReference type="AlphaFoldDB" id="A0A927UAR5"/>
<evidence type="ECO:0000313" key="3">
    <source>
        <dbReference type="Proteomes" id="UP000766246"/>
    </source>
</evidence>
<dbReference type="EMBL" id="SVER01000027">
    <property type="protein sequence ID" value="MBE5920226.1"/>
    <property type="molecule type" value="Genomic_DNA"/>
</dbReference>
<evidence type="ECO:0000259" key="1">
    <source>
        <dbReference type="PROSITE" id="PS50943"/>
    </source>
</evidence>
<dbReference type="SUPFAM" id="SSF47413">
    <property type="entry name" value="lambda repressor-like DNA-binding domains"/>
    <property type="match status" value="1"/>
</dbReference>
<dbReference type="Proteomes" id="UP000766246">
    <property type="component" value="Unassembled WGS sequence"/>
</dbReference>
<dbReference type="InterPro" id="IPR001387">
    <property type="entry name" value="Cro/C1-type_HTH"/>
</dbReference>
<dbReference type="InterPro" id="IPR010982">
    <property type="entry name" value="Lambda_DNA-bd_dom_sf"/>
</dbReference>
<name>A0A927UAR5_9FIRM</name>
<accession>A0A927UAR5</accession>